<accession>A0A1X6NYD6</accession>
<name>A0A1X6NYD6_PORUM</name>
<dbReference type="PANTHER" id="PTHR34305:SF1">
    <property type="entry name" value="SWIM-TYPE DOMAIN-CONTAINING PROTEIN"/>
    <property type="match status" value="1"/>
</dbReference>
<feature type="region of interest" description="Disordered" evidence="1">
    <location>
        <begin position="197"/>
        <end position="249"/>
    </location>
</feature>
<feature type="region of interest" description="Disordered" evidence="1">
    <location>
        <begin position="599"/>
        <end position="683"/>
    </location>
</feature>
<organism evidence="2 3">
    <name type="scientific">Porphyra umbilicalis</name>
    <name type="common">Purple laver</name>
    <name type="synonym">Red alga</name>
    <dbReference type="NCBI Taxonomy" id="2786"/>
    <lineage>
        <taxon>Eukaryota</taxon>
        <taxon>Rhodophyta</taxon>
        <taxon>Bangiophyceae</taxon>
        <taxon>Bangiales</taxon>
        <taxon>Bangiaceae</taxon>
        <taxon>Porphyra</taxon>
    </lineage>
</organism>
<dbReference type="AlphaFoldDB" id="A0A1X6NYD6"/>
<dbReference type="PANTHER" id="PTHR34305">
    <property type="entry name" value="EXPRESSED PROTEIN"/>
    <property type="match status" value="1"/>
</dbReference>
<evidence type="ECO:0000313" key="3">
    <source>
        <dbReference type="Proteomes" id="UP000218209"/>
    </source>
</evidence>
<gene>
    <name evidence="2" type="ORF">BU14_0339s0019</name>
</gene>
<evidence type="ECO:0000256" key="1">
    <source>
        <dbReference type="SAM" id="MobiDB-lite"/>
    </source>
</evidence>
<feature type="compositionally biased region" description="Acidic residues" evidence="1">
    <location>
        <begin position="615"/>
        <end position="649"/>
    </location>
</feature>
<reference evidence="2 3" key="1">
    <citation type="submission" date="2017-03" db="EMBL/GenBank/DDBJ databases">
        <title>WGS assembly of Porphyra umbilicalis.</title>
        <authorList>
            <person name="Brawley S.H."/>
            <person name="Blouin N.A."/>
            <person name="Ficko-Blean E."/>
            <person name="Wheeler G.L."/>
            <person name="Lohr M."/>
            <person name="Goodson H.V."/>
            <person name="Jenkins J.W."/>
            <person name="Blaby-Haas C.E."/>
            <person name="Helliwell K.E."/>
            <person name="Chan C."/>
            <person name="Marriage T."/>
            <person name="Bhattacharya D."/>
            <person name="Klein A.S."/>
            <person name="Badis Y."/>
            <person name="Brodie J."/>
            <person name="Cao Y."/>
            <person name="Collen J."/>
            <person name="Dittami S.M."/>
            <person name="Gachon C.M."/>
            <person name="Green B.R."/>
            <person name="Karpowicz S."/>
            <person name="Kim J.W."/>
            <person name="Kudahl U."/>
            <person name="Lin S."/>
            <person name="Michel G."/>
            <person name="Mittag M."/>
            <person name="Olson B.J."/>
            <person name="Pangilinan J."/>
            <person name="Peng Y."/>
            <person name="Qiu H."/>
            <person name="Shu S."/>
            <person name="Singer J.T."/>
            <person name="Smith A.G."/>
            <person name="Sprecher B.N."/>
            <person name="Wagner V."/>
            <person name="Wang W."/>
            <person name="Wang Z.-Y."/>
            <person name="Yan J."/>
            <person name="Yarish C."/>
            <person name="Zoeuner-Riek S."/>
            <person name="Zhuang Y."/>
            <person name="Zou Y."/>
            <person name="Lindquist E.A."/>
            <person name="Grimwood J."/>
            <person name="Barry K."/>
            <person name="Rokhsar D.S."/>
            <person name="Schmutz J."/>
            <person name="Stiller J.W."/>
            <person name="Grossman A.R."/>
            <person name="Prochnik S.E."/>
        </authorList>
    </citation>
    <scope>NUCLEOTIDE SEQUENCE [LARGE SCALE GENOMIC DNA]</scope>
    <source>
        <strain evidence="2">4086291</strain>
    </source>
</reference>
<proteinExistence type="predicted"/>
<evidence type="ECO:0008006" key="4">
    <source>
        <dbReference type="Google" id="ProtNLM"/>
    </source>
</evidence>
<dbReference type="Proteomes" id="UP000218209">
    <property type="component" value="Unassembled WGS sequence"/>
</dbReference>
<keyword evidence="3" id="KW-1185">Reference proteome</keyword>
<sequence length="1089" mass="118577">MPSTATRARPVELIERYSAQAIFCVGYTSAKDSAVTWVGETGAILCTCFESSEDAAVFGAGRRSCTCAHARALSSAIQLAPSPARTRKSCPKFCTRIRRGPSSDAVVVWDGVIFTVVTVVDGSADLCLAPGCRVMPHKCGHVQAARVELERADLRDADDPPAPGAQEALDAALLDVDGVSDGYESDGDDHFLAQFELDGDNDLTGDPGADQDGEGEPLAVGGAHIVPDGAAHGALDGSIPPTASNGKEGWSLTKPAQRNMEPCKFEAAQAAKWTNTAELVDRAHALGGVHVNLYNEAVGRNEAFDLSKVLREPVCPNCYALAPTDENEILPDAAILTTASRTAGPIAITVGNWECAPCKKMVVFDGARCSLFVLPEIDADKRLAVFTREVCDDLLSFVVNSRSSFSCATRHWARTLPSLFYRRETIIALGRHYLEVLDIPAKIFMCPHCKENPIVIIMDGQALGFKIPKKWEVLRHALNLPVLPIPLSGMTIFTSTAQTDLIQRITRNSTALAIKELTAGTTLSYKMALGSLTPAQEAAMVAMAFFFPLDAGSAAILRRRPTDDQDAAVPVGLILSPAQRQALASHLSSPDTLAAVDGAAAADGEEAEQHLHDVDEGDVGGDENSDGEDEDAADDGENTESSSSDEEEGDGRSGARPVPPTRELGRGTRRGKKDKAAANPWHERTGAFAPQFDILERDGVPTWTSIRWFLRATIGEPVVNLLVSCNDDEVKELIKALREANPKAWRIKMSAVDDVAFVSHFLSRVAPVLDSFRSLRLAVATLFEYCLQVEKDLDKTFDEAADKYSKLGKGSNKEYCEMWRDTSPETFAEYARSIGMEQLVTEDADASMEVFPLLRRCRPGIWDRTAATKRTAYAEGQRKKRTSASAAKEDLADNCNKNFPTDSKLTPGVYNVLCPHVISYGFRVLTKAESVEDGISVVLERFPVPPKTIYYDMACKMNRNLMRRVRPLFRFFGVRCFMDRPHGYGHTCSLSNFADASLRQTLGKASTAAEASHSIAIRFRPMLAYMKPATFLKFKSFQVATANLRAIHRLQNPTAPKESDHVNFRQFFWEHISSGCLIASCSCSSNSAQ</sequence>
<feature type="compositionally biased region" description="Acidic residues" evidence="1">
    <location>
        <begin position="197"/>
        <end position="215"/>
    </location>
</feature>
<dbReference type="EMBL" id="KV918990">
    <property type="protein sequence ID" value="OSX73555.1"/>
    <property type="molecule type" value="Genomic_DNA"/>
</dbReference>
<evidence type="ECO:0000313" key="2">
    <source>
        <dbReference type="EMBL" id="OSX73555.1"/>
    </source>
</evidence>
<protein>
    <recommendedName>
        <fullName evidence="4">HMG domain-containing protein</fullName>
    </recommendedName>
</protein>
<dbReference type="OrthoDB" id="10071442at2759"/>